<dbReference type="Pfam" id="PF07690">
    <property type="entry name" value="MFS_1"/>
    <property type="match status" value="1"/>
</dbReference>
<evidence type="ECO:0000313" key="7">
    <source>
        <dbReference type="EMBL" id="UJO24683.1"/>
    </source>
</evidence>
<accession>A0A9Q8UW64</accession>
<name>A0A9Q8UW64_PASFU</name>
<dbReference type="Proteomes" id="UP000756132">
    <property type="component" value="Chromosome 12"/>
</dbReference>
<protein>
    <submittedName>
        <fullName evidence="7">Efflux pump atB</fullName>
    </submittedName>
</protein>
<reference evidence="7" key="1">
    <citation type="submission" date="2021-12" db="EMBL/GenBank/DDBJ databases">
        <authorList>
            <person name="Zaccaron A."/>
            <person name="Stergiopoulos I."/>
        </authorList>
    </citation>
    <scope>NUCLEOTIDE SEQUENCE</scope>
    <source>
        <strain evidence="7">Race5_Kim</strain>
    </source>
</reference>
<keyword evidence="3 5" id="KW-1133">Transmembrane helix</keyword>
<dbReference type="SUPFAM" id="SSF103473">
    <property type="entry name" value="MFS general substrate transporter"/>
    <property type="match status" value="1"/>
</dbReference>
<dbReference type="PANTHER" id="PTHR23502">
    <property type="entry name" value="MAJOR FACILITATOR SUPERFAMILY"/>
    <property type="match status" value="1"/>
</dbReference>
<dbReference type="InterPro" id="IPR036259">
    <property type="entry name" value="MFS_trans_sf"/>
</dbReference>
<feature type="transmembrane region" description="Helical" evidence="5">
    <location>
        <begin position="50"/>
        <end position="72"/>
    </location>
</feature>
<dbReference type="PANTHER" id="PTHR23502:SF24">
    <property type="entry name" value="TRANSPORTER, PUTATIVE-RELATED"/>
    <property type="match status" value="1"/>
</dbReference>
<dbReference type="AlphaFoldDB" id="A0A9Q8UW64"/>
<evidence type="ECO:0000256" key="3">
    <source>
        <dbReference type="ARBA" id="ARBA00022989"/>
    </source>
</evidence>
<dbReference type="GO" id="GO:0022857">
    <property type="term" value="F:transmembrane transporter activity"/>
    <property type="evidence" value="ECO:0007669"/>
    <property type="project" value="InterPro"/>
</dbReference>
<keyword evidence="8" id="KW-1185">Reference proteome</keyword>
<dbReference type="GO" id="GO:0005886">
    <property type="term" value="C:plasma membrane"/>
    <property type="evidence" value="ECO:0007669"/>
    <property type="project" value="TreeGrafter"/>
</dbReference>
<proteinExistence type="predicted"/>
<dbReference type="PROSITE" id="PS50850">
    <property type="entry name" value="MFS"/>
    <property type="match status" value="1"/>
</dbReference>
<feature type="domain" description="Major facilitator superfamily (MFS) profile" evidence="6">
    <location>
        <begin position="1"/>
        <end position="250"/>
    </location>
</feature>
<feature type="transmembrane region" description="Helical" evidence="5">
    <location>
        <begin position="230"/>
        <end position="249"/>
    </location>
</feature>
<evidence type="ECO:0000313" key="8">
    <source>
        <dbReference type="Proteomes" id="UP000756132"/>
    </source>
</evidence>
<feature type="transmembrane region" description="Helical" evidence="5">
    <location>
        <begin position="20"/>
        <end position="38"/>
    </location>
</feature>
<reference evidence="7" key="2">
    <citation type="journal article" date="2022" name="Microb. Genom.">
        <title>A chromosome-scale genome assembly of the tomato pathogen Cladosporium fulvum reveals a compartmentalized genome architecture and the presence of a dispensable chromosome.</title>
        <authorList>
            <person name="Zaccaron A.Z."/>
            <person name="Chen L.H."/>
            <person name="Samaras A."/>
            <person name="Stergiopoulos I."/>
        </authorList>
    </citation>
    <scope>NUCLEOTIDE SEQUENCE</scope>
    <source>
        <strain evidence="7">Race5_Kim</strain>
    </source>
</reference>
<dbReference type="EMBL" id="CP090174">
    <property type="protein sequence ID" value="UJO24683.1"/>
    <property type="molecule type" value="Genomic_DNA"/>
</dbReference>
<dbReference type="InterPro" id="IPR011701">
    <property type="entry name" value="MFS"/>
</dbReference>
<dbReference type="OrthoDB" id="3936150at2759"/>
<feature type="transmembrane region" description="Helical" evidence="5">
    <location>
        <begin position="197"/>
        <end position="218"/>
    </location>
</feature>
<keyword evidence="2 5" id="KW-0812">Transmembrane</keyword>
<dbReference type="GeneID" id="71993489"/>
<keyword evidence="4 5" id="KW-0472">Membrane</keyword>
<dbReference type="KEGG" id="ffu:CLAFUR5_13611"/>
<feature type="transmembrane region" description="Helical" evidence="5">
    <location>
        <begin position="114"/>
        <end position="135"/>
    </location>
</feature>
<dbReference type="RefSeq" id="XP_047769049.1">
    <property type="nucleotide sequence ID" value="XM_047912759.1"/>
</dbReference>
<evidence type="ECO:0000256" key="5">
    <source>
        <dbReference type="SAM" id="Phobius"/>
    </source>
</evidence>
<feature type="transmembrane region" description="Helical" evidence="5">
    <location>
        <begin position="84"/>
        <end position="105"/>
    </location>
</feature>
<evidence type="ECO:0000256" key="1">
    <source>
        <dbReference type="ARBA" id="ARBA00004141"/>
    </source>
</evidence>
<sequence length="250" mass="27545">MYTLALAFGPLFNAPASEYFGRRPIYILCYGLALPWYIGSALPPNLAGFLVFRFLCGFFQSVTLATIGGSIADLWTHHETGLPMGVFIWAATGGSSVGICLLSFVAEFRPWYDVFWAIMGISGGCYLLVVVAQMYCGETRHGVILRKRAARLRKETGDEGIDVAPEYQRKGFKEILYVTQTRPFRFLATEPVVQFGALYNGYLFGISFLLNGAFTLVFGPKGHGLSITQVGLCFLGIFGGITMFTFTNII</sequence>
<comment type="subcellular location">
    <subcellularLocation>
        <location evidence="1">Membrane</location>
        <topology evidence="1">Multi-pass membrane protein</topology>
    </subcellularLocation>
</comment>
<evidence type="ECO:0000256" key="2">
    <source>
        <dbReference type="ARBA" id="ARBA00022692"/>
    </source>
</evidence>
<organism evidence="7 8">
    <name type="scientific">Passalora fulva</name>
    <name type="common">Tomato leaf mold</name>
    <name type="synonym">Cladosporium fulvum</name>
    <dbReference type="NCBI Taxonomy" id="5499"/>
    <lineage>
        <taxon>Eukaryota</taxon>
        <taxon>Fungi</taxon>
        <taxon>Dikarya</taxon>
        <taxon>Ascomycota</taxon>
        <taxon>Pezizomycotina</taxon>
        <taxon>Dothideomycetes</taxon>
        <taxon>Dothideomycetidae</taxon>
        <taxon>Mycosphaerellales</taxon>
        <taxon>Mycosphaerellaceae</taxon>
        <taxon>Fulvia</taxon>
    </lineage>
</organism>
<gene>
    <name evidence="7" type="ORF">CLAFUR5_13611</name>
</gene>
<dbReference type="Gene3D" id="1.20.1250.20">
    <property type="entry name" value="MFS general substrate transporter like domains"/>
    <property type="match status" value="1"/>
</dbReference>
<evidence type="ECO:0000256" key="4">
    <source>
        <dbReference type="ARBA" id="ARBA00023136"/>
    </source>
</evidence>
<dbReference type="InterPro" id="IPR020846">
    <property type="entry name" value="MFS_dom"/>
</dbReference>
<evidence type="ECO:0000259" key="6">
    <source>
        <dbReference type="PROSITE" id="PS50850"/>
    </source>
</evidence>